<proteinExistence type="predicted"/>
<dbReference type="InterPro" id="IPR003819">
    <property type="entry name" value="TauD/TfdA-like"/>
</dbReference>
<evidence type="ECO:0000313" key="4">
    <source>
        <dbReference type="EMBL" id="OCK75545.1"/>
    </source>
</evidence>
<dbReference type="EMBL" id="KV745303">
    <property type="protein sequence ID" value="OCK75545.1"/>
    <property type="molecule type" value="Genomic_DNA"/>
</dbReference>
<dbReference type="AlphaFoldDB" id="A0A8E2JAL9"/>
<keyword evidence="1" id="KW-0560">Oxidoreductase</keyword>
<feature type="compositionally biased region" description="Low complexity" evidence="2">
    <location>
        <begin position="1"/>
        <end position="19"/>
    </location>
</feature>
<dbReference type="Pfam" id="PF02668">
    <property type="entry name" value="TauD"/>
    <property type="match status" value="1"/>
</dbReference>
<evidence type="ECO:0000256" key="1">
    <source>
        <dbReference type="ARBA" id="ARBA00023002"/>
    </source>
</evidence>
<dbReference type="Proteomes" id="UP000250266">
    <property type="component" value="Unassembled WGS sequence"/>
</dbReference>
<dbReference type="OrthoDB" id="272271at2759"/>
<reference evidence="4 5" key="1">
    <citation type="journal article" date="2016" name="Nat. Commun.">
        <title>Ectomycorrhizal ecology is imprinted in the genome of the dominant symbiotic fungus Cenococcum geophilum.</title>
        <authorList>
            <consortium name="DOE Joint Genome Institute"/>
            <person name="Peter M."/>
            <person name="Kohler A."/>
            <person name="Ohm R.A."/>
            <person name="Kuo A."/>
            <person name="Krutzmann J."/>
            <person name="Morin E."/>
            <person name="Arend M."/>
            <person name="Barry K.W."/>
            <person name="Binder M."/>
            <person name="Choi C."/>
            <person name="Clum A."/>
            <person name="Copeland A."/>
            <person name="Grisel N."/>
            <person name="Haridas S."/>
            <person name="Kipfer T."/>
            <person name="LaButti K."/>
            <person name="Lindquist E."/>
            <person name="Lipzen A."/>
            <person name="Maire R."/>
            <person name="Meier B."/>
            <person name="Mihaltcheva S."/>
            <person name="Molinier V."/>
            <person name="Murat C."/>
            <person name="Poggeler S."/>
            <person name="Quandt C.A."/>
            <person name="Sperisen C."/>
            <person name="Tritt A."/>
            <person name="Tisserant E."/>
            <person name="Crous P.W."/>
            <person name="Henrissat B."/>
            <person name="Nehls U."/>
            <person name="Egli S."/>
            <person name="Spatafora J.W."/>
            <person name="Grigoriev I.V."/>
            <person name="Martin F.M."/>
        </authorList>
    </citation>
    <scope>NUCLEOTIDE SEQUENCE [LARGE SCALE GENOMIC DNA]</scope>
    <source>
        <strain evidence="4 5">CBS 459.81</strain>
    </source>
</reference>
<evidence type="ECO:0000259" key="3">
    <source>
        <dbReference type="Pfam" id="PF02668"/>
    </source>
</evidence>
<dbReference type="GO" id="GO:0016491">
    <property type="term" value="F:oxidoreductase activity"/>
    <property type="evidence" value="ECO:0007669"/>
    <property type="project" value="UniProtKB-KW"/>
</dbReference>
<accession>A0A8E2JAL9</accession>
<dbReference type="InterPro" id="IPR042098">
    <property type="entry name" value="TauD-like_sf"/>
</dbReference>
<dbReference type="InterPro" id="IPR050411">
    <property type="entry name" value="AlphaKG_dependent_hydroxylases"/>
</dbReference>
<feature type="region of interest" description="Disordered" evidence="2">
    <location>
        <begin position="1"/>
        <end position="35"/>
    </location>
</feature>
<evidence type="ECO:0000313" key="5">
    <source>
        <dbReference type="Proteomes" id="UP000250266"/>
    </source>
</evidence>
<dbReference type="PANTHER" id="PTHR10696">
    <property type="entry name" value="GAMMA-BUTYROBETAINE HYDROXYLASE-RELATED"/>
    <property type="match status" value="1"/>
</dbReference>
<protein>
    <submittedName>
        <fullName evidence="4">Clavaminate synthase-like protein</fullName>
    </submittedName>
</protein>
<gene>
    <name evidence="4" type="ORF">K432DRAFT_429343</name>
</gene>
<name>A0A8E2JAL9_9PEZI</name>
<dbReference type="Gene3D" id="3.60.130.10">
    <property type="entry name" value="Clavaminate synthase-like"/>
    <property type="match status" value="1"/>
</dbReference>
<dbReference type="SUPFAM" id="SSF51197">
    <property type="entry name" value="Clavaminate synthase-like"/>
    <property type="match status" value="1"/>
</dbReference>
<keyword evidence="5" id="KW-1185">Reference proteome</keyword>
<organism evidence="4 5">
    <name type="scientific">Lepidopterella palustris CBS 459.81</name>
    <dbReference type="NCBI Taxonomy" id="1314670"/>
    <lineage>
        <taxon>Eukaryota</taxon>
        <taxon>Fungi</taxon>
        <taxon>Dikarya</taxon>
        <taxon>Ascomycota</taxon>
        <taxon>Pezizomycotina</taxon>
        <taxon>Dothideomycetes</taxon>
        <taxon>Pleosporomycetidae</taxon>
        <taxon>Mytilinidiales</taxon>
        <taxon>Argynnaceae</taxon>
        <taxon>Lepidopterella</taxon>
    </lineage>
</organism>
<evidence type="ECO:0000256" key="2">
    <source>
        <dbReference type="SAM" id="MobiDB-lite"/>
    </source>
</evidence>
<sequence>MSDSSLSQRSSLESLRSQSPVPSIQSEPDTLPPAVTGRMVWEGNELAPDEYVVELQKAEVENIRAAVISFKLLGLSRSAISKETFLLEPGLASKLSSFSSEIHDGRGVVVVRGLDGARLNDEESVIAFAGLASHVCPQRATDSYANQTLSHIRDATHDVVPIWAKDLGLAGSKLPSAMEFHSDRFSGDVLALYVRCDGSDAGGGEQFVSSFCRIYNELLQVAPDVLETMADGNWPFELKDPHRKTPYLDLGPAIFFAAGRPICQLVKAPLLGSPKIPRSPIMPSLSLEQAHALQVVEDLARRFCTKLDRRNGDIQFINNLSIMHARSAYGGKFAQGRSPRHLLRMFLRDPRNAWTKPPSYLHKFDEPFEMGREQNLPVLDTDPWRKISGRESHG</sequence>
<dbReference type="PANTHER" id="PTHR10696:SF54">
    <property type="entry name" value="FAMILY OXIDOREDUCTASE, PUTATIVE (AFU_ORTHOLOGUE AFUA_4G13850)-RELATED"/>
    <property type="match status" value="1"/>
</dbReference>
<feature type="domain" description="TauD/TfdA-like" evidence="3">
    <location>
        <begin position="94"/>
        <end position="345"/>
    </location>
</feature>